<comment type="similarity">
    <text evidence="7">Belongs to the TonB-dependent receptor family.</text>
</comment>
<dbReference type="Gene3D" id="2.60.40.1120">
    <property type="entry name" value="Carboxypeptidase-like, regulatory domain"/>
    <property type="match status" value="1"/>
</dbReference>
<dbReference type="InterPro" id="IPR036942">
    <property type="entry name" value="Beta-barrel_TonB_sf"/>
</dbReference>
<keyword evidence="2 7" id="KW-0813">Transport</keyword>
<dbReference type="EMBL" id="QBKT01000003">
    <property type="protein sequence ID" value="PTX62249.1"/>
    <property type="molecule type" value="Genomic_DNA"/>
</dbReference>
<evidence type="ECO:0000256" key="6">
    <source>
        <dbReference type="ARBA" id="ARBA00023237"/>
    </source>
</evidence>
<keyword evidence="10" id="KW-1185">Reference proteome</keyword>
<evidence type="ECO:0000256" key="7">
    <source>
        <dbReference type="PROSITE-ProRule" id="PRU01360"/>
    </source>
</evidence>
<dbReference type="InterPro" id="IPR023996">
    <property type="entry name" value="TonB-dep_OMP_SusC/RagA"/>
</dbReference>
<comment type="subcellular location">
    <subcellularLocation>
        <location evidence="1 7">Cell outer membrane</location>
        <topology evidence="1 7">Multi-pass membrane protein</topology>
    </subcellularLocation>
</comment>
<dbReference type="InterPro" id="IPR012910">
    <property type="entry name" value="Plug_dom"/>
</dbReference>
<dbReference type="Gene3D" id="2.40.170.20">
    <property type="entry name" value="TonB-dependent receptor, beta-barrel domain"/>
    <property type="match status" value="1"/>
</dbReference>
<dbReference type="Proteomes" id="UP000244090">
    <property type="component" value="Unassembled WGS sequence"/>
</dbReference>
<dbReference type="InterPro" id="IPR008969">
    <property type="entry name" value="CarboxyPept-like_regulatory"/>
</dbReference>
<dbReference type="GO" id="GO:0009279">
    <property type="term" value="C:cell outer membrane"/>
    <property type="evidence" value="ECO:0007669"/>
    <property type="project" value="UniProtKB-SubCell"/>
</dbReference>
<evidence type="ECO:0000313" key="10">
    <source>
        <dbReference type="Proteomes" id="UP000244090"/>
    </source>
</evidence>
<dbReference type="NCBIfam" id="TIGR04056">
    <property type="entry name" value="OMP_RagA_SusC"/>
    <property type="match status" value="1"/>
</dbReference>
<dbReference type="PROSITE" id="PS52016">
    <property type="entry name" value="TONB_DEPENDENT_REC_3"/>
    <property type="match status" value="1"/>
</dbReference>
<dbReference type="NCBIfam" id="TIGR04057">
    <property type="entry name" value="SusC_RagA_signa"/>
    <property type="match status" value="1"/>
</dbReference>
<dbReference type="Pfam" id="PF07715">
    <property type="entry name" value="Plug"/>
    <property type="match status" value="1"/>
</dbReference>
<keyword evidence="4 7" id="KW-0812">Transmembrane</keyword>
<name>A0A2T6C1R3_9FLAO</name>
<proteinExistence type="inferred from homology"/>
<keyword evidence="6 7" id="KW-0998">Cell outer membrane</keyword>
<dbReference type="InterPro" id="IPR023997">
    <property type="entry name" value="TonB-dep_OMP_SusC/RagA_CS"/>
</dbReference>
<dbReference type="InterPro" id="IPR039426">
    <property type="entry name" value="TonB-dep_rcpt-like"/>
</dbReference>
<evidence type="ECO:0000256" key="3">
    <source>
        <dbReference type="ARBA" id="ARBA00022452"/>
    </source>
</evidence>
<dbReference type="InterPro" id="IPR037066">
    <property type="entry name" value="Plug_dom_sf"/>
</dbReference>
<protein>
    <submittedName>
        <fullName evidence="9">TonB-linked SusC/RagA family outer membrane protein</fullName>
    </submittedName>
</protein>
<accession>A0A2T6C1R3</accession>
<evidence type="ECO:0000256" key="2">
    <source>
        <dbReference type="ARBA" id="ARBA00022448"/>
    </source>
</evidence>
<sequence>MFKKPAFRSKLLQRFRKLKNEAIHKRKMIIQPLKRIAIFSILLVYGICATAQNKISGTVTDTSGVPIPGVSVIIEGTSKGDSTDFDGKYDITYNFTENTVIVFSYVGLKTKKITFNGQTEINVQLEDDLNALDEVVVVGYGSQLKKDITGSVAIIDGEAFESRPNTQVGALIQGQSAGVQVLSSSGKPSEGFSIRIRGTNSINAGSEPLYVVDGVPTTDTRSINPSDIDTITVLKDASSTAIYGAQGANGVVIITTKRGTTEKPKISLDMYTGFSQVWNTLEVLNGEQYRDLMTELGLSTDWDSFTARTDWQDEIFQNGFSQNYQISVSGKSNNTNYFVSAGYISQEGAVRSAELDRTNFKINLDQDINDWLKIGSRIAYTRYRDVDVNDNNNVNQGGVLLGALTTPSIIGVFNEDGMFASNPFQNWENPLASTDGLDREFNSQRFLGNLYAEAKFLKNFKYKINYGIDNSNGIFDSFLDASRTGFGVAIGGQAINNTNKNSYFILENTISYTNVFGKHSLEALVGSVNQKFLFENSSIQTRNFASAAVTTPNGGSELFNATAFKSERANSSFLSRINYNYDDTYLLTVNFRADGSSAFGPNKRWGYFPSFSLGWRISKEKFIPEESIISDLKLRAGWGIVGNDQIANYAYLGRVGNGANYPFGGVVQPGTFPASIENLELKWEESEQMNVGIDLSLFDNRISLTADAYIKNTRDLLLNAPLPTATGFDSAIQNIGELRNKGLEFAVNSINIQKENLSWRTSFNISFNENEVIDLVGQEILQGGIAGGRGEASIVREGEPLGSLYGYIFGGVDPATGNAFYIDRNGNSTFTPSPDDRTIIGDANPDFFYGITNTINYKGFGLFIFLQGSQGNDLLNATRIETEGMIDPKNQSTAVLNRWRQPGDITNIPRASFGNSDNSRVSTRFIEDASYLRFKAITLSYNVPSRFLEKLHISSLKLYATGENIFTITEYSGFDPEVNAFGGSNTVRGIDFGTYPQTRNLIFGLNVQF</sequence>
<keyword evidence="5 7" id="KW-0472">Membrane</keyword>
<dbReference type="Gene3D" id="2.170.130.10">
    <property type="entry name" value="TonB-dependent receptor, plug domain"/>
    <property type="match status" value="1"/>
</dbReference>
<dbReference type="SUPFAM" id="SSF56935">
    <property type="entry name" value="Porins"/>
    <property type="match status" value="1"/>
</dbReference>
<dbReference type="Pfam" id="PF13715">
    <property type="entry name" value="CarbopepD_reg_2"/>
    <property type="match status" value="1"/>
</dbReference>
<reference evidence="9 10" key="1">
    <citation type="submission" date="2018-04" db="EMBL/GenBank/DDBJ databases">
        <title>Genomic Encyclopedia of Archaeal and Bacterial Type Strains, Phase II (KMG-II): from individual species to whole genera.</title>
        <authorList>
            <person name="Goeker M."/>
        </authorList>
    </citation>
    <scope>NUCLEOTIDE SEQUENCE [LARGE SCALE GENOMIC DNA]</scope>
    <source>
        <strain evidence="9 10">DSM 25731</strain>
    </source>
</reference>
<gene>
    <name evidence="9" type="ORF">C8N46_103349</name>
</gene>
<organism evidence="9 10">
    <name type="scientific">Kordia periserrulae</name>
    <dbReference type="NCBI Taxonomy" id="701523"/>
    <lineage>
        <taxon>Bacteria</taxon>
        <taxon>Pseudomonadati</taxon>
        <taxon>Bacteroidota</taxon>
        <taxon>Flavobacteriia</taxon>
        <taxon>Flavobacteriales</taxon>
        <taxon>Flavobacteriaceae</taxon>
        <taxon>Kordia</taxon>
    </lineage>
</organism>
<feature type="domain" description="TonB-dependent receptor plug" evidence="8">
    <location>
        <begin position="145"/>
        <end position="251"/>
    </location>
</feature>
<evidence type="ECO:0000256" key="4">
    <source>
        <dbReference type="ARBA" id="ARBA00022692"/>
    </source>
</evidence>
<evidence type="ECO:0000259" key="8">
    <source>
        <dbReference type="Pfam" id="PF07715"/>
    </source>
</evidence>
<comment type="caution">
    <text evidence="9">The sequence shown here is derived from an EMBL/GenBank/DDBJ whole genome shotgun (WGS) entry which is preliminary data.</text>
</comment>
<dbReference type="SUPFAM" id="SSF49464">
    <property type="entry name" value="Carboxypeptidase regulatory domain-like"/>
    <property type="match status" value="1"/>
</dbReference>
<keyword evidence="3 7" id="KW-1134">Transmembrane beta strand</keyword>
<evidence type="ECO:0000313" key="9">
    <source>
        <dbReference type="EMBL" id="PTX62249.1"/>
    </source>
</evidence>
<evidence type="ECO:0000256" key="1">
    <source>
        <dbReference type="ARBA" id="ARBA00004571"/>
    </source>
</evidence>
<dbReference type="AlphaFoldDB" id="A0A2T6C1R3"/>
<evidence type="ECO:0000256" key="5">
    <source>
        <dbReference type="ARBA" id="ARBA00023136"/>
    </source>
</evidence>